<proteinExistence type="predicted"/>
<dbReference type="KEGG" id="dpl:KGM_209588"/>
<dbReference type="Proteomes" id="UP000007151">
    <property type="component" value="Unassembled WGS sequence"/>
</dbReference>
<protein>
    <submittedName>
        <fullName evidence="1">Outspread isoform C</fullName>
    </submittedName>
</protein>
<keyword evidence="2" id="KW-1185">Reference proteome</keyword>
<reference evidence="1 2" key="1">
    <citation type="journal article" date="2011" name="Cell">
        <title>The monarch butterfly genome yields insights into long-distance migration.</title>
        <authorList>
            <person name="Zhan S."/>
            <person name="Merlin C."/>
            <person name="Boore J.L."/>
            <person name="Reppert S.M."/>
        </authorList>
    </citation>
    <scope>NUCLEOTIDE SEQUENCE [LARGE SCALE GENOMIC DNA]</scope>
    <source>
        <strain evidence="1">F-2</strain>
    </source>
</reference>
<sequence>MALDIIPQLLIKYEASRKISRCGYLFVAPGWDFSNPLYRTKLSTRSITSRLSSSADRTHDWLRLLTADGRVGERVTASSSSDLGVLHLQLSPVYK</sequence>
<dbReference type="InParanoid" id="A0A212F1N2"/>
<evidence type="ECO:0000313" key="2">
    <source>
        <dbReference type="Proteomes" id="UP000007151"/>
    </source>
</evidence>
<dbReference type="AlphaFoldDB" id="A0A212F1N2"/>
<comment type="caution">
    <text evidence="1">The sequence shown here is derived from an EMBL/GenBank/DDBJ whole genome shotgun (WGS) entry which is preliminary data.</text>
</comment>
<organism evidence="1 2">
    <name type="scientific">Danaus plexippus plexippus</name>
    <dbReference type="NCBI Taxonomy" id="278856"/>
    <lineage>
        <taxon>Eukaryota</taxon>
        <taxon>Metazoa</taxon>
        <taxon>Ecdysozoa</taxon>
        <taxon>Arthropoda</taxon>
        <taxon>Hexapoda</taxon>
        <taxon>Insecta</taxon>
        <taxon>Pterygota</taxon>
        <taxon>Neoptera</taxon>
        <taxon>Endopterygota</taxon>
        <taxon>Lepidoptera</taxon>
        <taxon>Glossata</taxon>
        <taxon>Ditrysia</taxon>
        <taxon>Papilionoidea</taxon>
        <taxon>Nymphalidae</taxon>
        <taxon>Danainae</taxon>
        <taxon>Danaini</taxon>
        <taxon>Danaina</taxon>
        <taxon>Danaus</taxon>
        <taxon>Danaus</taxon>
    </lineage>
</organism>
<gene>
    <name evidence="1" type="ORF">KGM_209588</name>
</gene>
<evidence type="ECO:0000313" key="1">
    <source>
        <dbReference type="EMBL" id="OWR47648.1"/>
    </source>
</evidence>
<dbReference type="EMBL" id="AGBW02010841">
    <property type="protein sequence ID" value="OWR47648.1"/>
    <property type="molecule type" value="Genomic_DNA"/>
</dbReference>
<name>A0A212F1N2_DANPL</name>
<accession>A0A212F1N2</accession>